<feature type="binding site" evidence="8">
    <location>
        <begin position="140"/>
        <end position="142"/>
    </location>
    <ligand>
        <name>FAD</name>
        <dbReference type="ChEBI" id="CHEBI:57692"/>
    </ligand>
</feature>
<protein>
    <submittedName>
        <fullName evidence="13">Dihydrolipoamide dehydrogenase</fullName>
    </submittedName>
</protein>
<feature type="disulfide bond" description="Redox-active" evidence="9">
    <location>
        <begin position="43"/>
        <end position="48"/>
    </location>
</feature>
<dbReference type="GO" id="GO:0016668">
    <property type="term" value="F:oxidoreductase activity, acting on a sulfur group of donors, NAD(P) as acceptor"/>
    <property type="evidence" value="ECO:0007669"/>
    <property type="project" value="InterPro"/>
</dbReference>
<evidence type="ECO:0000313" key="14">
    <source>
        <dbReference type="Proteomes" id="UP000295301"/>
    </source>
</evidence>
<feature type="binding site" evidence="8">
    <location>
        <position position="263"/>
    </location>
    <ligand>
        <name>NAD(+)</name>
        <dbReference type="ChEBI" id="CHEBI:57540"/>
    </ligand>
</feature>
<dbReference type="RefSeq" id="WP_133360987.1">
    <property type="nucleotide sequence ID" value="NZ_SMUV01000071.1"/>
</dbReference>
<feature type="binding site" evidence="8">
    <location>
        <position position="116"/>
    </location>
    <ligand>
        <name>FAD</name>
        <dbReference type="ChEBI" id="CHEBI:57692"/>
    </ligand>
</feature>
<dbReference type="Gene3D" id="3.50.50.60">
    <property type="entry name" value="FAD/NAD(P)-binding domain"/>
    <property type="match status" value="2"/>
</dbReference>
<dbReference type="SUPFAM" id="SSF55424">
    <property type="entry name" value="FAD/NAD-linked reductases, dimerisation (C-terminal) domain"/>
    <property type="match status" value="1"/>
</dbReference>
<accession>A0A4R5UXC4</accession>
<dbReference type="Proteomes" id="UP000295301">
    <property type="component" value="Unassembled WGS sequence"/>
</dbReference>
<evidence type="ECO:0000259" key="11">
    <source>
        <dbReference type="Pfam" id="PF02852"/>
    </source>
</evidence>
<evidence type="ECO:0000256" key="1">
    <source>
        <dbReference type="ARBA" id="ARBA00007532"/>
    </source>
</evidence>
<comment type="similarity">
    <text evidence="1 10">Belongs to the class-I pyridine nucleotide-disulfide oxidoreductase family.</text>
</comment>
<name>A0A4R5UXC4_9RHOB</name>
<dbReference type="InterPro" id="IPR012999">
    <property type="entry name" value="Pyr_OxRdtase_I_AS"/>
</dbReference>
<feature type="domain" description="Pyridine nucleotide-disulphide oxidoreductase dimerisation" evidence="11">
    <location>
        <begin position="338"/>
        <end position="441"/>
    </location>
</feature>
<evidence type="ECO:0000256" key="6">
    <source>
        <dbReference type="ARBA" id="ARBA00023157"/>
    </source>
</evidence>
<dbReference type="GO" id="GO:0003955">
    <property type="term" value="F:NAD(P)H dehydrogenase (quinone) activity"/>
    <property type="evidence" value="ECO:0007669"/>
    <property type="project" value="TreeGrafter"/>
</dbReference>
<dbReference type="SUPFAM" id="SSF51905">
    <property type="entry name" value="FAD/NAD(P)-binding domain"/>
    <property type="match status" value="1"/>
</dbReference>
<dbReference type="AlphaFoldDB" id="A0A4R5UXC4"/>
<feature type="domain" description="FAD/NAD(P)-binding" evidence="12">
    <location>
        <begin position="7"/>
        <end position="317"/>
    </location>
</feature>
<dbReference type="Pfam" id="PF07992">
    <property type="entry name" value="Pyr_redox_2"/>
    <property type="match status" value="1"/>
</dbReference>
<comment type="cofactor">
    <cofactor evidence="8">
        <name>FAD</name>
        <dbReference type="ChEBI" id="CHEBI:57692"/>
    </cofactor>
    <text evidence="8">Binds 1 FAD per subunit.</text>
</comment>
<evidence type="ECO:0000256" key="3">
    <source>
        <dbReference type="ARBA" id="ARBA00022827"/>
    </source>
</evidence>
<keyword evidence="7 10" id="KW-0676">Redox-active center</keyword>
<evidence type="ECO:0000256" key="4">
    <source>
        <dbReference type="ARBA" id="ARBA00022857"/>
    </source>
</evidence>
<organism evidence="13 14">
    <name type="scientific">Antarcticimicrobium luteum</name>
    <dbReference type="NCBI Taxonomy" id="2547397"/>
    <lineage>
        <taxon>Bacteria</taxon>
        <taxon>Pseudomonadati</taxon>
        <taxon>Pseudomonadota</taxon>
        <taxon>Alphaproteobacteria</taxon>
        <taxon>Rhodobacterales</taxon>
        <taxon>Paracoccaceae</taxon>
        <taxon>Antarcticimicrobium</taxon>
    </lineage>
</organism>
<keyword evidence="3 8" id="KW-0274">FAD</keyword>
<evidence type="ECO:0000256" key="9">
    <source>
        <dbReference type="PIRSR" id="PIRSR000350-4"/>
    </source>
</evidence>
<keyword evidence="8" id="KW-0520">NAD</keyword>
<dbReference type="InterPro" id="IPR001100">
    <property type="entry name" value="Pyr_nuc-diS_OxRdtase"/>
</dbReference>
<dbReference type="InterPro" id="IPR036188">
    <property type="entry name" value="FAD/NAD-bd_sf"/>
</dbReference>
<evidence type="ECO:0000256" key="10">
    <source>
        <dbReference type="RuleBase" id="RU003691"/>
    </source>
</evidence>
<dbReference type="PANTHER" id="PTHR43014">
    <property type="entry name" value="MERCURIC REDUCTASE"/>
    <property type="match status" value="1"/>
</dbReference>
<keyword evidence="4" id="KW-0521">NADP</keyword>
<evidence type="ECO:0000259" key="12">
    <source>
        <dbReference type="Pfam" id="PF07992"/>
    </source>
</evidence>
<dbReference type="InterPro" id="IPR023753">
    <property type="entry name" value="FAD/NAD-binding_dom"/>
</dbReference>
<evidence type="ECO:0000256" key="5">
    <source>
        <dbReference type="ARBA" id="ARBA00023002"/>
    </source>
</evidence>
<dbReference type="Gene3D" id="3.30.390.30">
    <property type="match status" value="1"/>
</dbReference>
<feature type="binding site" evidence="8">
    <location>
        <position position="200"/>
    </location>
    <ligand>
        <name>NAD(+)</name>
        <dbReference type="ChEBI" id="CHEBI:57540"/>
    </ligand>
</feature>
<dbReference type="Pfam" id="PF02852">
    <property type="entry name" value="Pyr_redox_dim"/>
    <property type="match status" value="1"/>
</dbReference>
<keyword evidence="14" id="KW-1185">Reference proteome</keyword>
<keyword evidence="6" id="KW-1015">Disulfide bond</keyword>
<dbReference type="PANTHER" id="PTHR43014:SF2">
    <property type="entry name" value="MERCURIC REDUCTASE"/>
    <property type="match status" value="1"/>
</dbReference>
<evidence type="ECO:0000256" key="7">
    <source>
        <dbReference type="ARBA" id="ARBA00023284"/>
    </source>
</evidence>
<keyword evidence="8" id="KW-0547">Nucleotide-binding</keyword>
<feature type="binding site" evidence="8">
    <location>
        <position position="52"/>
    </location>
    <ligand>
        <name>FAD</name>
        <dbReference type="ChEBI" id="CHEBI:57692"/>
    </ligand>
</feature>
<keyword evidence="5 10" id="KW-0560">Oxidoreductase</keyword>
<feature type="binding site" evidence="8">
    <location>
        <begin position="177"/>
        <end position="184"/>
    </location>
    <ligand>
        <name>NAD(+)</name>
        <dbReference type="ChEBI" id="CHEBI:57540"/>
    </ligand>
</feature>
<evidence type="ECO:0000256" key="2">
    <source>
        <dbReference type="ARBA" id="ARBA00022630"/>
    </source>
</evidence>
<dbReference type="PRINTS" id="PR00368">
    <property type="entry name" value="FADPNR"/>
</dbReference>
<dbReference type="GO" id="GO:0050660">
    <property type="term" value="F:flavin adenine dinucleotide binding"/>
    <property type="evidence" value="ECO:0007669"/>
    <property type="project" value="TreeGrafter"/>
</dbReference>
<dbReference type="InterPro" id="IPR004099">
    <property type="entry name" value="Pyr_nucl-diS_OxRdtase_dimer"/>
</dbReference>
<comment type="caution">
    <text evidence="13">The sequence shown here is derived from an EMBL/GenBank/DDBJ whole genome shotgun (WGS) entry which is preliminary data.</text>
</comment>
<evidence type="ECO:0000313" key="13">
    <source>
        <dbReference type="EMBL" id="TDK43990.1"/>
    </source>
</evidence>
<keyword evidence="2 10" id="KW-0285">Flavoprotein</keyword>
<dbReference type="EMBL" id="SMUV01000071">
    <property type="protein sequence ID" value="TDK43990.1"/>
    <property type="molecule type" value="Genomic_DNA"/>
</dbReference>
<dbReference type="OrthoDB" id="9776382at2"/>
<feature type="binding site" evidence="8">
    <location>
        <position position="303"/>
    </location>
    <ligand>
        <name>FAD</name>
        <dbReference type="ChEBI" id="CHEBI:57692"/>
    </ligand>
</feature>
<dbReference type="PIRSF" id="PIRSF000350">
    <property type="entry name" value="Mercury_reductase_MerA"/>
    <property type="match status" value="1"/>
</dbReference>
<proteinExistence type="inferred from homology"/>
<evidence type="ECO:0000256" key="8">
    <source>
        <dbReference type="PIRSR" id="PIRSR000350-3"/>
    </source>
</evidence>
<dbReference type="FunFam" id="3.30.390.30:FF:000001">
    <property type="entry name" value="Dihydrolipoyl dehydrogenase"/>
    <property type="match status" value="1"/>
</dbReference>
<reference evidence="13 14" key="1">
    <citation type="submission" date="2019-03" db="EMBL/GenBank/DDBJ databases">
        <title>Ruegeria lutea sp. nov., a novel strain, isolated from marine sediment, the Masan Bay, South Korea.</title>
        <authorList>
            <person name="Kim J."/>
            <person name="Kim D.-Y."/>
            <person name="Lee S.-S."/>
        </authorList>
    </citation>
    <scope>NUCLEOTIDE SEQUENCE [LARGE SCALE GENOMIC DNA]</scope>
    <source>
        <strain evidence="13 14">318-1</strain>
    </source>
</reference>
<sequence>MERIKTDLLVIGAGSGGLSVAAGAAQMGADVVLLEGHRMGGDCLNYGCVPSKALIAAARAAHGQASSARFGVANVVPQVDYAAAMEHVADVVGQIEPMDSQARFEGLGVRVIREYGRFVSPREVQAGDHVIRARRVVIATGSSPLVPPIPGLADVPYLTNETLFDLRARPDHLLIIGGGPIGMEMAQAHVRLGSKVTVIEGDRALNRDDPELAAVVCDSLRGEGVEIAEGALVERVSGTAGAIEVTAQDGRVFAGSHLLVAVGRKANTERLNLPAAGIETTRTGIKVDAGLRTSNRRVYAIGDVAGGLQFTHVAGYHAGVIIRSALFGLPSKAGEAHIPRVTYSDPELAQVGLSEAAAREIHGDRLEVVRFDYAHNDRAIAGRKAVGFVKVMVVRGRPVGASIVGDQAGELIGLWSLALANGLKMGQIAAMVAPYPTIGELNKRVAGAYFSPRLFDSQMVKRVVGAVQRWLP</sequence>
<dbReference type="PRINTS" id="PR00411">
    <property type="entry name" value="PNDRDTASEI"/>
</dbReference>
<dbReference type="PROSITE" id="PS00076">
    <property type="entry name" value="PYRIDINE_REDOX_1"/>
    <property type="match status" value="1"/>
</dbReference>
<dbReference type="InterPro" id="IPR016156">
    <property type="entry name" value="FAD/NAD-linked_Rdtase_dimer_sf"/>
</dbReference>
<gene>
    <name evidence="13" type="ORF">E1832_16540</name>
</gene>